<accession>I3WBT6</accession>
<dbReference type="RefSeq" id="WP_014759558.1">
    <property type="nucleotide sequence ID" value="NC_017998.1"/>
</dbReference>
<dbReference type="EMBL" id="CP003185">
    <property type="protein sequence ID" value="AFK94287.1"/>
    <property type="molecule type" value="Genomic_DNA"/>
</dbReference>
<sequence length="432" mass="51152">MSKMFLKWEEGNSDILIDIKSGRLFRYEDDFSEVHKRYGGKVTYTSRTGLTGEGYITDTESVIMLDWYRTDCSITTRGHYLPFVDSGDIAIFAPQGAHKKEWNDGYSVYPFVIVFKHTETEYYLLLSYYPQEIIEILKNILEINVNYAFYTNELRGKFKFKEYNITIYNNEYSNIKIYVNDPYFGRSRDKKGVDFLRFVSGVVSKYNYTDYYTEIDYLYSIFGIYTTPSEKGEKYYKIKFYNGGIAINQEKSDPLFSDNETIEKWTGGKVIKRDTKKLLDRIIIERRSNNKNNIYLVAYGKYKNNNMDIVDEYELKVTYLAYMLDKEKYIDQALKHLRNKFKEDIKQKTGINEMLDFIRKNPDLKITFEDSLNSGNCIVGTEAFSTQYFNKAKEILLKDLENYLNNYNVQRVIRWKMEQQGCFNSIDEIISE</sequence>
<name>I3WBT6_THESW</name>
<dbReference type="AlphaFoldDB" id="I3WBT6"/>
<proteinExistence type="predicted"/>
<keyword evidence="2" id="KW-1185">Reference proteome</keyword>
<evidence type="ECO:0000313" key="1">
    <source>
        <dbReference type="EMBL" id="AFK94287.1"/>
    </source>
</evidence>
<evidence type="ECO:0000313" key="2">
    <source>
        <dbReference type="Proteomes" id="UP000006178"/>
    </source>
</evidence>
<keyword evidence="1" id="KW-0614">Plasmid</keyword>
<gene>
    <name evidence="1" type="ordered locus">Tsac_2740</name>
</gene>
<geneLocation type="plasmid" evidence="1 2">
    <name>pMU3262</name>
</geneLocation>
<dbReference type="KEGG" id="tsh:Tsac_2740"/>
<dbReference type="BioCyc" id="TSAC1094508:GLMA-2786-MONOMER"/>
<dbReference type="PATRIC" id="fig|1094508.3.peg.2772"/>
<reference evidence="1 2" key="1">
    <citation type="journal article" date="2014" name="Appl. Environ. Microbiol.">
        <title>Profile of Secreted Hydrolases, Associated Proteins, and SlpA in Thermoanaerobacterium saccharolyticum during the Degradation of Hemicellulose.</title>
        <authorList>
            <person name="Currie D.H."/>
            <person name="Guss A.M."/>
            <person name="Herring C.D."/>
            <person name="Giannone R.J."/>
            <person name="Johnson C.M."/>
            <person name="Lankford P.K."/>
            <person name="Brown S.D."/>
            <person name="Hettich R.L."/>
            <person name="Lynd L.R."/>
        </authorList>
    </citation>
    <scope>NUCLEOTIDE SEQUENCE [LARGE SCALE GENOMIC DNA]</scope>
    <source>
        <strain evidence="2">DSM 8691 / JW/SL-YS485</strain>
    </source>
</reference>
<organism evidence="1 2">
    <name type="scientific">Thermoanaerobacterium saccharolyticum (strain DSM 8691 / JW/SL-YS485)</name>
    <dbReference type="NCBI Taxonomy" id="1094508"/>
    <lineage>
        <taxon>Bacteria</taxon>
        <taxon>Bacillati</taxon>
        <taxon>Bacillota</taxon>
        <taxon>Clostridia</taxon>
        <taxon>Thermoanaerobacterales</taxon>
        <taxon>Thermoanaerobacteraceae</taxon>
        <taxon>Thermoanaerobacterium</taxon>
    </lineage>
</organism>
<protein>
    <submittedName>
        <fullName evidence="1">Uncharacterized protein</fullName>
    </submittedName>
</protein>
<dbReference type="Proteomes" id="UP000006178">
    <property type="component" value="Plasmid pMU3262"/>
</dbReference>